<evidence type="ECO:0000256" key="9">
    <source>
        <dbReference type="ARBA" id="ARBA00024343"/>
    </source>
</evidence>
<reference evidence="13" key="1">
    <citation type="journal article" date="2018" name="Gigascience">
        <title>Genome assembly of the Pink Ipe (Handroanthus impetiginosus, Bignoniaceae), a highly valued, ecologically keystone Neotropical timber forest tree.</title>
        <authorList>
            <person name="Silva-Junior O.B."/>
            <person name="Grattapaglia D."/>
            <person name="Novaes E."/>
            <person name="Collevatti R.G."/>
        </authorList>
    </citation>
    <scope>NUCLEOTIDE SEQUENCE [LARGE SCALE GENOMIC DNA]</scope>
    <source>
        <strain evidence="13">cv. UFG-1</strain>
    </source>
</reference>
<evidence type="ECO:0000313" key="12">
    <source>
        <dbReference type="EMBL" id="PIN02688.1"/>
    </source>
</evidence>
<evidence type="ECO:0000256" key="6">
    <source>
        <dbReference type="ARBA" id="ARBA00023159"/>
    </source>
</evidence>
<dbReference type="Proteomes" id="UP000231279">
    <property type="component" value="Unassembled WGS sequence"/>
</dbReference>
<sequence>MSRTQENINFGDENGCNSHIGLSLSQLILTSNSNTLDSIFSHCQQSNPSPVLQPLGSSVYLRQRDLIQQFSNETRPIPTILHRYTSHSKTKLYRGVRQRQWGKWVAEIRLPQNRIRVWLGTYETAEAAAYAYDRAAYKLRGEYARLNFPNLQDPARLGLGDDARLNSLKNAVDAKIQAIWQKVKREKKARRAAKKKSEVNGESNFGNNVSSETVVKKTDDSSPPSSVLTSESLGVGASQDGLWSGGSGEDSPYEWRSAVAPPPELEVEGCSLARLPSYDSELIWEVLAANW</sequence>
<dbReference type="Gene3D" id="3.30.730.10">
    <property type="entry name" value="AP2/ERF domain"/>
    <property type="match status" value="1"/>
</dbReference>
<keyword evidence="4" id="KW-0805">Transcription regulation</keyword>
<dbReference type="GO" id="GO:0005634">
    <property type="term" value="C:nucleus"/>
    <property type="evidence" value="ECO:0007669"/>
    <property type="project" value="UniProtKB-SubCell"/>
</dbReference>
<evidence type="ECO:0000256" key="8">
    <source>
        <dbReference type="ARBA" id="ARBA00023242"/>
    </source>
</evidence>
<dbReference type="FunFam" id="3.30.730.10:FF:000001">
    <property type="entry name" value="Ethylene-responsive transcription factor 2"/>
    <property type="match status" value="1"/>
</dbReference>
<comment type="similarity">
    <text evidence="9">Belongs to the AP2/ERF transcription factor family. ERF subfamily.</text>
</comment>
<evidence type="ECO:0000256" key="10">
    <source>
        <dbReference type="SAM" id="MobiDB-lite"/>
    </source>
</evidence>
<dbReference type="Pfam" id="PF00847">
    <property type="entry name" value="AP2"/>
    <property type="match status" value="1"/>
</dbReference>
<dbReference type="PROSITE" id="PS51032">
    <property type="entry name" value="AP2_ERF"/>
    <property type="match status" value="1"/>
</dbReference>
<evidence type="ECO:0000256" key="3">
    <source>
        <dbReference type="ARBA" id="ARBA00022821"/>
    </source>
</evidence>
<keyword evidence="8" id="KW-0539">Nucleus</keyword>
<feature type="domain" description="AP2/ERF" evidence="11">
    <location>
        <begin position="92"/>
        <end position="149"/>
    </location>
</feature>
<keyword evidence="6" id="KW-0010">Activator</keyword>
<keyword evidence="13" id="KW-1185">Reference proteome</keyword>
<dbReference type="SMART" id="SM00380">
    <property type="entry name" value="AP2"/>
    <property type="match status" value="1"/>
</dbReference>
<dbReference type="InterPro" id="IPR036955">
    <property type="entry name" value="AP2/ERF_dom_sf"/>
</dbReference>
<dbReference type="STRING" id="429701.A0A2G9GBJ2"/>
<dbReference type="InterPro" id="IPR001471">
    <property type="entry name" value="AP2/ERF_dom"/>
</dbReference>
<organism evidence="12 13">
    <name type="scientific">Handroanthus impetiginosus</name>
    <dbReference type="NCBI Taxonomy" id="429701"/>
    <lineage>
        <taxon>Eukaryota</taxon>
        <taxon>Viridiplantae</taxon>
        <taxon>Streptophyta</taxon>
        <taxon>Embryophyta</taxon>
        <taxon>Tracheophyta</taxon>
        <taxon>Spermatophyta</taxon>
        <taxon>Magnoliopsida</taxon>
        <taxon>eudicotyledons</taxon>
        <taxon>Gunneridae</taxon>
        <taxon>Pentapetalae</taxon>
        <taxon>asterids</taxon>
        <taxon>lamiids</taxon>
        <taxon>Lamiales</taxon>
        <taxon>Bignoniaceae</taxon>
        <taxon>Crescentiina</taxon>
        <taxon>Tabebuia alliance</taxon>
        <taxon>Handroanthus</taxon>
    </lineage>
</organism>
<proteinExistence type="inferred from homology"/>
<feature type="compositionally biased region" description="Polar residues" evidence="10">
    <location>
        <begin position="200"/>
        <end position="213"/>
    </location>
</feature>
<feature type="compositionally biased region" description="Low complexity" evidence="10">
    <location>
        <begin position="221"/>
        <end position="233"/>
    </location>
</feature>
<dbReference type="AlphaFoldDB" id="A0A2G9GBJ2"/>
<evidence type="ECO:0000259" key="11">
    <source>
        <dbReference type="PROSITE" id="PS51032"/>
    </source>
</evidence>
<dbReference type="EMBL" id="NKXS01005818">
    <property type="protein sequence ID" value="PIN02688.1"/>
    <property type="molecule type" value="Genomic_DNA"/>
</dbReference>
<keyword evidence="3" id="KW-0611">Plant defense</keyword>
<comment type="subcellular location">
    <subcellularLocation>
        <location evidence="1">Nucleus</location>
    </subcellularLocation>
</comment>
<dbReference type="PANTHER" id="PTHR31657:SF20">
    <property type="entry name" value="ETHYLENE-RESPONSIVE TRANSCRIPTION FACTOR ERF061"/>
    <property type="match status" value="1"/>
</dbReference>
<keyword evidence="2" id="KW-0936">Ethylene signaling pathway</keyword>
<dbReference type="GO" id="GO:0003700">
    <property type="term" value="F:DNA-binding transcription factor activity"/>
    <property type="evidence" value="ECO:0007669"/>
    <property type="project" value="InterPro"/>
</dbReference>
<dbReference type="SUPFAM" id="SSF54171">
    <property type="entry name" value="DNA-binding domain"/>
    <property type="match status" value="1"/>
</dbReference>
<dbReference type="InterPro" id="IPR051758">
    <property type="entry name" value="ERF/AP2-like"/>
</dbReference>
<keyword evidence="5" id="KW-0238">DNA-binding</keyword>
<accession>A0A2G9GBJ2</accession>
<keyword evidence="7" id="KW-0804">Transcription</keyword>
<evidence type="ECO:0000256" key="7">
    <source>
        <dbReference type="ARBA" id="ARBA00023163"/>
    </source>
</evidence>
<comment type="caution">
    <text evidence="12">The sequence shown here is derived from an EMBL/GenBank/DDBJ whole genome shotgun (WGS) entry which is preliminary data.</text>
</comment>
<evidence type="ECO:0000256" key="5">
    <source>
        <dbReference type="ARBA" id="ARBA00023125"/>
    </source>
</evidence>
<dbReference type="GO" id="GO:0009873">
    <property type="term" value="P:ethylene-activated signaling pathway"/>
    <property type="evidence" value="ECO:0007669"/>
    <property type="project" value="UniProtKB-KW"/>
</dbReference>
<dbReference type="PANTHER" id="PTHR31657">
    <property type="entry name" value="ETHYLENE-RESPONSIVE TRANSCRIPTION FACTOR ERF061"/>
    <property type="match status" value="1"/>
</dbReference>
<dbReference type="InterPro" id="IPR016177">
    <property type="entry name" value="DNA-bd_dom_sf"/>
</dbReference>
<evidence type="ECO:0000313" key="13">
    <source>
        <dbReference type="Proteomes" id="UP000231279"/>
    </source>
</evidence>
<name>A0A2G9GBJ2_9LAMI</name>
<evidence type="ECO:0000256" key="2">
    <source>
        <dbReference type="ARBA" id="ARBA00022745"/>
    </source>
</evidence>
<dbReference type="CDD" id="cd00018">
    <property type="entry name" value="AP2"/>
    <property type="match status" value="1"/>
</dbReference>
<dbReference type="GO" id="GO:0000976">
    <property type="term" value="F:transcription cis-regulatory region binding"/>
    <property type="evidence" value="ECO:0007669"/>
    <property type="project" value="UniProtKB-ARBA"/>
</dbReference>
<evidence type="ECO:0000256" key="1">
    <source>
        <dbReference type="ARBA" id="ARBA00004123"/>
    </source>
</evidence>
<feature type="region of interest" description="Disordered" evidence="10">
    <location>
        <begin position="190"/>
        <end position="257"/>
    </location>
</feature>
<gene>
    <name evidence="12" type="ORF">CDL12_24803</name>
</gene>
<dbReference type="GO" id="GO:0006952">
    <property type="term" value="P:defense response"/>
    <property type="evidence" value="ECO:0007669"/>
    <property type="project" value="UniProtKB-KW"/>
</dbReference>
<dbReference type="OrthoDB" id="785956at2759"/>
<evidence type="ECO:0000256" key="4">
    <source>
        <dbReference type="ARBA" id="ARBA00023015"/>
    </source>
</evidence>
<protein>
    <recommendedName>
        <fullName evidence="11">AP2/ERF domain-containing protein</fullName>
    </recommendedName>
</protein>
<dbReference type="PRINTS" id="PR00367">
    <property type="entry name" value="ETHRSPELEMNT"/>
</dbReference>